<keyword evidence="20" id="KW-1133">Transmembrane helix</keyword>
<dbReference type="PANTHER" id="PTHR30040:SF2">
    <property type="entry name" value="FAD:PROTEIN FMN TRANSFERASE"/>
    <property type="match status" value="1"/>
</dbReference>
<evidence type="ECO:0000256" key="20">
    <source>
        <dbReference type="SAM" id="Phobius"/>
    </source>
</evidence>
<gene>
    <name evidence="21" type="ORF">I633_17815</name>
</gene>
<keyword evidence="13" id="KW-0564">Palmitate</keyword>
<dbReference type="KEGG" id="amh:I633_17815"/>
<name>S5AJL2_9ALTE</name>
<proteinExistence type="inferred from homology"/>
<keyword evidence="9" id="KW-0732">Signal</keyword>
<dbReference type="EMBL" id="CP004846">
    <property type="protein sequence ID" value="AGP79211.1"/>
    <property type="molecule type" value="Genomic_DNA"/>
</dbReference>
<comment type="similarity">
    <text evidence="1 18">Belongs to the ApbE family.</text>
</comment>
<evidence type="ECO:0000256" key="18">
    <source>
        <dbReference type="PIRNR" id="PIRNR006268"/>
    </source>
</evidence>
<protein>
    <recommendedName>
        <fullName evidence="3 18">FAD:protein FMN transferase</fullName>
        <ecNumber evidence="2 18">2.7.1.180</ecNumber>
    </recommendedName>
    <alternativeName>
        <fullName evidence="15 18">Flavin transferase</fullName>
    </alternativeName>
</protein>
<evidence type="ECO:0000256" key="4">
    <source>
        <dbReference type="ARBA" id="ARBA00022475"/>
    </source>
</evidence>
<dbReference type="GO" id="GO:0016740">
    <property type="term" value="F:transferase activity"/>
    <property type="evidence" value="ECO:0007669"/>
    <property type="project" value="UniProtKB-UniRule"/>
</dbReference>
<keyword evidence="7 18" id="KW-0808">Transferase</keyword>
<evidence type="ECO:0000256" key="7">
    <source>
        <dbReference type="ARBA" id="ARBA00022679"/>
    </source>
</evidence>
<dbReference type="BioCyc" id="AMAC1300253:G12YX-2848-MONOMER"/>
<dbReference type="PIRSF" id="PIRSF006268">
    <property type="entry name" value="ApbE"/>
    <property type="match status" value="1"/>
</dbReference>
<dbReference type="AlphaFoldDB" id="S5AJL2"/>
<dbReference type="Pfam" id="PF02424">
    <property type="entry name" value="ApbE"/>
    <property type="match status" value="1"/>
</dbReference>
<evidence type="ECO:0000256" key="13">
    <source>
        <dbReference type="ARBA" id="ARBA00023139"/>
    </source>
</evidence>
<dbReference type="EC" id="2.7.1.180" evidence="2 18"/>
<evidence type="ECO:0000256" key="2">
    <source>
        <dbReference type="ARBA" id="ARBA00011955"/>
    </source>
</evidence>
<keyword evidence="20" id="KW-0812">Transmembrane</keyword>
<evidence type="ECO:0000313" key="21">
    <source>
        <dbReference type="EMBL" id="AGP79211.1"/>
    </source>
</evidence>
<comment type="subcellular location">
    <subcellularLocation>
        <location evidence="17">Cell inner membrane</location>
        <topology evidence="17">Lipid-anchor</topology>
        <orientation evidence="17">Periplasmic side</orientation>
    </subcellularLocation>
</comment>
<accession>S5AJL2</accession>
<dbReference type="HOGENOM" id="CLU_044403_0_0_6"/>
<evidence type="ECO:0000256" key="17">
    <source>
        <dbReference type="ARBA" id="ARBA00060485"/>
    </source>
</evidence>
<keyword evidence="12 20" id="KW-0472">Membrane</keyword>
<keyword evidence="14 21" id="KW-0449">Lipoprotein</keyword>
<dbReference type="InterPro" id="IPR003374">
    <property type="entry name" value="ApbE-like_sf"/>
</dbReference>
<comment type="catalytic activity">
    <reaction evidence="16 18">
        <text>L-threonyl-[protein] + FAD = FMN-L-threonyl-[protein] + AMP + H(+)</text>
        <dbReference type="Rhea" id="RHEA:36847"/>
        <dbReference type="Rhea" id="RHEA-COMP:11060"/>
        <dbReference type="Rhea" id="RHEA-COMP:11061"/>
        <dbReference type="ChEBI" id="CHEBI:15378"/>
        <dbReference type="ChEBI" id="CHEBI:30013"/>
        <dbReference type="ChEBI" id="CHEBI:57692"/>
        <dbReference type="ChEBI" id="CHEBI:74257"/>
        <dbReference type="ChEBI" id="CHEBI:456215"/>
        <dbReference type="EC" id="2.7.1.180"/>
    </reaction>
</comment>
<keyword evidence="10 18" id="KW-0274">FAD</keyword>
<sequence length="362" mass="40084">MLTHNVHNNVFMVYKLGKDNNVIRFAIRIFLAFFAIGILVLASCSDENAPVVHLQGQTMGTTYNVKYLVGKEPVEGLQAEIDVRLVEVNKMMSTYDPTSELSRFNQYRYTDNFAVSPDTLTVVNEALRLASLSGGVLDVTVGPLVNLWGFGPTKRPEKVPSQGEIDEIRDYVGYQKLSTTPTGLKKSHPMLYVDLSTIAKGFGVDEVAEILEKHGIENYLVEIGGEMRVKGERGDGSEWLIAIEKPVTTERAVQKVVSIGENAVATSGDYRNYYEEDGVRYSHLIDPTTGKPISHNLVSVTVVHPSSMTSDGLATAFNVMGWEQAIAIAEQEQLAVFLIRRTDDGFEEYASPEFDKLVTVHN</sequence>
<evidence type="ECO:0000256" key="5">
    <source>
        <dbReference type="ARBA" id="ARBA00022519"/>
    </source>
</evidence>
<evidence type="ECO:0000256" key="16">
    <source>
        <dbReference type="ARBA" id="ARBA00048540"/>
    </source>
</evidence>
<feature type="binding site" evidence="19">
    <location>
        <position position="311"/>
    </location>
    <ligand>
        <name>Mg(2+)</name>
        <dbReference type="ChEBI" id="CHEBI:18420"/>
    </ligand>
</feature>
<evidence type="ECO:0000256" key="8">
    <source>
        <dbReference type="ARBA" id="ARBA00022723"/>
    </source>
</evidence>
<dbReference type="Proteomes" id="UP000014909">
    <property type="component" value="Chromosome"/>
</dbReference>
<keyword evidence="11 18" id="KW-0460">Magnesium</keyword>
<dbReference type="PANTHER" id="PTHR30040">
    <property type="entry name" value="THIAMINE BIOSYNTHESIS LIPOPROTEIN APBE"/>
    <property type="match status" value="1"/>
</dbReference>
<evidence type="ECO:0000256" key="10">
    <source>
        <dbReference type="ARBA" id="ARBA00022827"/>
    </source>
</evidence>
<comment type="cofactor">
    <cofactor evidence="19">
        <name>Mg(2+)</name>
        <dbReference type="ChEBI" id="CHEBI:18420"/>
    </cofactor>
    <cofactor evidence="19">
        <name>Mn(2+)</name>
        <dbReference type="ChEBI" id="CHEBI:29035"/>
    </cofactor>
    <text evidence="19">Magnesium. Can also use manganese.</text>
</comment>
<evidence type="ECO:0000256" key="9">
    <source>
        <dbReference type="ARBA" id="ARBA00022729"/>
    </source>
</evidence>
<keyword evidence="6 18" id="KW-0285">Flavoprotein</keyword>
<evidence type="ECO:0000256" key="12">
    <source>
        <dbReference type="ARBA" id="ARBA00023136"/>
    </source>
</evidence>
<organism evidence="21 22">
    <name type="scientific">Alteromonas mediterranea 615</name>
    <dbReference type="NCBI Taxonomy" id="1300253"/>
    <lineage>
        <taxon>Bacteria</taxon>
        <taxon>Pseudomonadati</taxon>
        <taxon>Pseudomonadota</taxon>
        <taxon>Gammaproteobacteria</taxon>
        <taxon>Alteromonadales</taxon>
        <taxon>Alteromonadaceae</taxon>
        <taxon>Alteromonas/Salinimonas group</taxon>
        <taxon>Alteromonas</taxon>
    </lineage>
</organism>
<evidence type="ECO:0000256" key="15">
    <source>
        <dbReference type="ARBA" id="ARBA00031306"/>
    </source>
</evidence>
<evidence type="ECO:0000256" key="3">
    <source>
        <dbReference type="ARBA" id="ARBA00016337"/>
    </source>
</evidence>
<evidence type="ECO:0000256" key="11">
    <source>
        <dbReference type="ARBA" id="ARBA00022842"/>
    </source>
</evidence>
<evidence type="ECO:0000256" key="6">
    <source>
        <dbReference type="ARBA" id="ARBA00022630"/>
    </source>
</evidence>
<evidence type="ECO:0000313" key="22">
    <source>
        <dbReference type="Proteomes" id="UP000014909"/>
    </source>
</evidence>
<feature type="binding site" evidence="19">
    <location>
        <position position="197"/>
    </location>
    <ligand>
        <name>Mg(2+)</name>
        <dbReference type="ChEBI" id="CHEBI:18420"/>
    </ligand>
</feature>
<evidence type="ECO:0000256" key="14">
    <source>
        <dbReference type="ARBA" id="ARBA00023288"/>
    </source>
</evidence>
<dbReference type="SUPFAM" id="SSF143631">
    <property type="entry name" value="ApbE-like"/>
    <property type="match status" value="1"/>
</dbReference>
<evidence type="ECO:0000256" key="19">
    <source>
        <dbReference type="PIRSR" id="PIRSR006268-2"/>
    </source>
</evidence>
<feature type="binding site" evidence="19">
    <location>
        <position position="315"/>
    </location>
    <ligand>
        <name>Mg(2+)</name>
        <dbReference type="ChEBI" id="CHEBI:18420"/>
    </ligand>
</feature>
<reference evidence="21 22" key="1">
    <citation type="journal article" date="2013" name="Genome Biol. Evol.">
        <title>Genomic Diversity of "Deep Ecotype" Alteromonas macleodii Isolates: Evidence for Pan-Mediterranean Clonal Frames.</title>
        <authorList>
            <person name="Lopez-Perez M."/>
            <person name="Gonzaga A."/>
            <person name="Rodriguez-Valera F."/>
        </authorList>
    </citation>
    <scope>NUCLEOTIDE SEQUENCE [LARGE SCALE GENOMIC DNA]</scope>
    <source>
        <strain evidence="22">'English Channel 615'</strain>
    </source>
</reference>
<dbReference type="GO" id="GO:0005886">
    <property type="term" value="C:plasma membrane"/>
    <property type="evidence" value="ECO:0007669"/>
    <property type="project" value="UniProtKB-SubCell"/>
</dbReference>
<keyword evidence="5" id="KW-0997">Cell inner membrane</keyword>
<dbReference type="Gene3D" id="3.10.520.10">
    <property type="entry name" value="ApbE-like domains"/>
    <property type="match status" value="1"/>
</dbReference>
<dbReference type="InterPro" id="IPR024932">
    <property type="entry name" value="ApbE"/>
</dbReference>
<keyword evidence="4" id="KW-1003">Cell membrane</keyword>
<evidence type="ECO:0000256" key="1">
    <source>
        <dbReference type="ARBA" id="ARBA00008282"/>
    </source>
</evidence>
<dbReference type="GO" id="GO:0046872">
    <property type="term" value="F:metal ion binding"/>
    <property type="evidence" value="ECO:0007669"/>
    <property type="project" value="UniProtKB-UniRule"/>
</dbReference>
<feature type="transmembrane region" description="Helical" evidence="20">
    <location>
        <begin position="21"/>
        <end position="42"/>
    </location>
</feature>
<keyword evidence="8 18" id="KW-0479">Metal-binding</keyword>
<dbReference type="PATRIC" id="fig|1300253.3.peg.3729"/>
<dbReference type="FunFam" id="3.10.520.10:FF:000001">
    <property type="entry name" value="FAD:protein FMN transferase"/>
    <property type="match status" value="1"/>
</dbReference>